<keyword evidence="1" id="KW-0732">Signal</keyword>
<dbReference type="AlphaFoldDB" id="A0AAV3XLY0"/>
<reference evidence="2" key="1">
    <citation type="submission" date="2019-10" db="EMBL/GenBank/DDBJ databases">
        <title>Draft genome sequece of Microseira wollei NIES-4236.</title>
        <authorList>
            <person name="Yamaguchi H."/>
            <person name="Suzuki S."/>
            <person name="Kawachi M."/>
        </authorList>
    </citation>
    <scope>NUCLEOTIDE SEQUENCE</scope>
    <source>
        <strain evidence="2">NIES-4236</strain>
    </source>
</reference>
<organism evidence="2 3">
    <name type="scientific">Microseira wollei NIES-4236</name>
    <dbReference type="NCBI Taxonomy" id="2530354"/>
    <lineage>
        <taxon>Bacteria</taxon>
        <taxon>Bacillati</taxon>
        <taxon>Cyanobacteriota</taxon>
        <taxon>Cyanophyceae</taxon>
        <taxon>Oscillatoriophycideae</taxon>
        <taxon>Aerosakkonematales</taxon>
        <taxon>Aerosakkonemataceae</taxon>
        <taxon>Microseira</taxon>
    </lineage>
</organism>
<evidence type="ECO:0000256" key="1">
    <source>
        <dbReference type="SAM" id="SignalP"/>
    </source>
</evidence>
<evidence type="ECO:0000313" key="2">
    <source>
        <dbReference type="EMBL" id="GET41170.1"/>
    </source>
</evidence>
<dbReference type="RefSeq" id="WP_226587387.1">
    <property type="nucleotide sequence ID" value="NZ_BLAY01000112.1"/>
</dbReference>
<sequence length="106" mass="11114">MNRFLLVLLSSPALLASLASVFVTASPVGATTPIPATNEDLSCILSRDSNGLSCLRVTKEIASASDAFDSDPTPMLDITDEESDEAIAKYGCDCTGCIRSLRQSGI</sequence>
<feature type="chain" id="PRO_5043842371" evidence="1">
    <location>
        <begin position="26"/>
        <end position="106"/>
    </location>
</feature>
<gene>
    <name evidence="2" type="ORF">MiSe_59820</name>
</gene>
<dbReference type="Proteomes" id="UP001050975">
    <property type="component" value="Unassembled WGS sequence"/>
</dbReference>
<evidence type="ECO:0000313" key="3">
    <source>
        <dbReference type="Proteomes" id="UP001050975"/>
    </source>
</evidence>
<protein>
    <submittedName>
        <fullName evidence="2">Uncharacterized protein</fullName>
    </submittedName>
</protein>
<feature type="signal peptide" evidence="1">
    <location>
        <begin position="1"/>
        <end position="25"/>
    </location>
</feature>
<accession>A0AAV3XLY0</accession>
<name>A0AAV3XLY0_9CYAN</name>
<proteinExistence type="predicted"/>
<keyword evidence="3" id="KW-1185">Reference proteome</keyword>
<dbReference type="EMBL" id="BLAY01000112">
    <property type="protein sequence ID" value="GET41170.1"/>
    <property type="molecule type" value="Genomic_DNA"/>
</dbReference>
<comment type="caution">
    <text evidence="2">The sequence shown here is derived from an EMBL/GenBank/DDBJ whole genome shotgun (WGS) entry which is preliminary data.</text>
</comment>